<evidence type="ECO:0000256" key="1">
    <source>
        <dbReference type="SAM" id="MobiDB-lite"/>
    </source>
</evidence>
<evidence type="ECO:0000313" key="3">
    <source>
        <dbReference type="Proteomes" id="UP000319894"/>
    </source>
</evidence>
<accession>A0A554MUB6</accession>
<reference evidence="2 3" key="1">
    <citation type="submission" date="2018-06" db="EMBL/GenBank/DDBJ databases">
        <title>Natronomonas sp. F16-60 a new haloarchaeon isolated from a solar saltern of Isla Cristina, Huelva, Spain.</title>
        <authorList>
            <person name="Duran-Viseras A."/>
            <person name="Sanchez-Porro C."/>
            <person name="Ventosa A."/>
        </authorList>
    </citation>
    <scope>NUCLEOTIDE SEQUENCE [LARGE SCALE GENOMIC DNA]</scope>
    <source>
        <strain evidence="2 3">F16-60</strain>
    </source>
</reference>
<protein>
    <submittedName>
        <fullName evidence="2">Uncharacterized protein</fullName>
    </submittedName>
</protein>
<keyword evidence="3" id="KW-1185">Reference proteome</keyword>
<dbReference type="Proteomes" id="UP000319894">
    <property type="component" value="Unassembled WGS sequence"/>
</dbReference>
<sequence>MNRSPNRDADTDPNANRTKIDTDTAPDTFADLRDQFDGECVLHTISKAHDIDRENPPAVFFLDEDTGRVYRVLEATRGSPDSGWFVLALAGPHADDGYERQLRVLDSDTHRVLLGTEIKHYG</sequence>
<dbReference type="InParanoid" id="A0A554MUB6"/>
<dbReference type="EMBL" id="QMDX01000028">
    <property type="protein sequence ID" value="TSD08719.1"/>
    <property type="molecule type" value="Genomic_DNA"/>
</dbReference>
<dbReference type="AlphaFoldDB" id="A0A554MUB6"/>
<evidence type="ECO:0000313" key="2">
    <source>
        <dbReference type="EMBL" id="TSD08719.1"/>
    </source>
</evidence>
<name>A0A554MUB6_9EURY</name>
<feature type="compositionally biased region" description="Basic and acidic residues" evidence="1">
    <location>
        <begin position="1"/>
        <end position="10"/>
    </location>
</feature>
<comment type="caution">
    <text evidence="2">The sequence shown here is derived from an EMBL/GenBank/DDBJ whole genome shotgun (WGS) entry which is preliminary data.</text>
</comment>
<proteinExistence type="predicted"/>
<organism evidence="2 3">
    <name type="scientific">Haloglomus irregulare</name>
    <dbReference type="NCBI Taxonomy" id="2234134"/>
    <lineage>
        <taxon>Archaea</taxon>
        <taxon>Methanobacteriati</taxon>
        <taxon>Methanobacteriota</taxon>
        <taxon>Stenosarchaea group</taxon>
        <taxon>Halobacteria</taxon>
        <taxon>Halobacteriales</taxon>
        <taxon>Natronomonadaceae</taxon>
        <taxon>Haloglomus</taxon>
    </lineage>
</organism>
<feature type="region of interest" description="Disordered" evidence="1">
    <location>
        <begin position="1"/>
        <end position="25"/>
    </location>
</feature>
<gene>
    <name evidence="2" type="ORF">DP107_18530</name>
</gene>